<dbReference type="PANTHER" id="PTHR22946">
    <property type="entry name" value="DIENELACTONE HYDROLASE DOMAIN-CONTAINING PROTEIN-RELATED"/>
    <property type="match status" value="1"/>
</dbReference>
<dbReference type="Pfam" id="PF00326">
    <property type="entry name" value="Peptidase_S9"/>
    <property type="match status" value="1"/>
</dbReference>
<dbReference type="PROSITE" id="PS51257">
    <property type="entry name" value="PROKAR_LIPOPROTEIN"/>
    <property type="match status" value="1"/>
</dbReference>
<accession>A0ABW9UIP0</accession>
<feature type="compositionally biased region" description="Polar residues" evidence="2">
    <location>
        <begin position="43"/>
        <end position="55"/>
    </location>
</feature>
<feature type="transmembrane region" description="Helical" evidence="3">
    <location>
        <begin position="12"/>
        <end position="28"/>
    </location>
</feature>
<keyword evidence="3" id="KW-0472">Membrane</keyword>
<feature type="region of interest" description="Disordered" evidence="2">
    <location>
        <begin position="38"/>
        <end position="58"/>
    </location>
</feature>
<dbReference type="InterPro" id="IPR029058">
    <property type="entry name" value="AB_hydrolase_fold"/>
</dbReference>
<comment type="caution">
    <text evidence="5">The sequence shown here is derived from an EMBL/GenBank/DDBJ whole genome shotgun (WGS) entry which is preliminary data.</text>
</comment>
<reference evidence="5 6" key="1">
    <citation type="submission" date="2019-12" db="EMBL/GenBank/DDBJ databases">
        <authorList>
            <person name="Huq M.A."/>
        </authorList>
    </citation>
    <scope>NUCLEOTIDE SEQUENCE [LARGE SCALE GENOMIC DNA]</scope>
    <source>
        <strain evidence="5 6">MAH-34</strain>
    </source>
</reference>
<protein>
    <submittedName>
        <fullName evidence="5">Alpha/beta fold hydrolase</fullName>
    </submittedName>
</protein>
<evidence type="ECO:0000313" key="5">
    <source>
        <dbReference type="EMBL" id="MVQ39386.1"/>
    </source>
</evidence>
<evidence type="ECO:0000259" key="4">
    <source>
        <dbReference type="Pfam" id="PF00326"/>
    </source>
</evidence>
<dbReference type="Proteomes" id="UP000467637">
    <property type="component" value="Unassembled WGS sequence"/>
</dbReference>
<dbReference type="GO" id="GO:0016787">
    <property type="term" value="F:hydrolase activity"/>
    <property type="evidence" value="ECO:0007669"/>
    <property type="project" value="UniProtKB-KW"/>
</dbReference>
<keyword evidence="6" id="KW-1185">Reference proteome</keyword>
<dbReference type="PANTHER" id="PTHR22946:SF9">
    <property type="entry name" value="POLYKETIDE TRANSFERASE AF380"/>
    <property type="match status" value="1"/>
</dbReference>
<evidence type="ECO:0000256" key="3">
    <source>
        <dbReference type="SAM" id="Phobius"/>
    </source>
</evidence>
<dbReference type="Gene3D" id="3.40.50.1820">
    <property type="entry name" value="alpha/beta hydrolase"/>
    <property type="match status" value="1"/>
</dbReference>
<dbReference type="SUPFAM" id="SSF53474">
    <property type="entry name" value="alpha/beta-Hydrolases"/>
    <property type="match status" value="1"/>
</dbReference>
<name>A0ABW9UIP0_9BACL</name>
<gene>
    <name evidence="5" type="ORF">GON05_32815</name>
</gene>
<organism evidence="5 6">
    <name type="scientific">Paenibacillus anseongense</name>
    <dbReference type="NCBI Taxonomy" id="2682845"/>
    <lineage>
        <taxon>Bacteria</taxon>
        <taxon>Bacillati</taxon>
        <taxon>Bacillota</taxon>
        <taxon>Bacilli</taxon>
        <taxon>Bacillales</taxon>
        <taxon>Paenibacillaceae</taxon>
        <taxon>Paenibacillus</taxon>
    </lineage>
</organism>
<feature type="domain" description="Peptidase S9 prolyl oligopeptidase catalytic" evidence="4">
    <location>
        <begin position="166"/>
        <end position="336"/>
    </location>
</feature>
<keyword evidence="3" id="KW-1133">Transmembrane helix</keyword>
<evidence type="ECO:0000313" key="6">
    <source>
        <dbReference type="Proteomes" id="UP000467637"/>
    </source>
</evidence>
<dbReference type="InterPro" id="IPR050261">
    <property type="entry name" value="FrsA_esterase"/>
</dbReference>
<evidence type="ECO:0000256" key="1">
    <source>
        <dbReference type="ARBA" id="ARBA00022801"/>
    </source>
</evidence>
<dbReference type="RefSeq" id="WP_157325422.1">
    <property type="nucleotide sequence ID" value="NZ_WSEM01000034.1"/>
</dbReference>
<keyword evidence="3" id="KW-0812">Transmembrane</keyword>
<keyword evidence="1 5" id="KW-0378">Hydrolase</keyword>
<evidence type="ECO:0000256" key="2">
    <source>
        <dbReference type="SAM" id="MobiDB-lite"/>
    </source>
</evidence>
<dbReference type="EMBL" id="WSEM01000034">
    <property type="protein sequence ID" value="MVQ39386.1"/>
    <property type="molecule type" value="Genomic_DNA"/>
</dbReference>
<dbReference type="InterPro" id="IPR001375">
    <property type="entry name" value="Peptidase_S9_cat"/>
</dbReference>
<sequence length="346" mass="38177">MNKGVNDKLSNALKSIMIMVLVLTIIIGCTSQEAVVDNDQPEKSGQTPNKQSGSPSEEDGIIVSKELVDVAGQNPKINIYKIFYISDGTKVEAFLSEPKESGKYPLHVTLHGGWAYERPNKTHDSFGFQAESLKNVPENVVRIAPQYRGYMGSDGSVQGLAGNTLDTRNAIKAAMSWGNVLPDSIFLTGASMGGGVALRTASERKDIKAVVAVSPFVGWDTIIQWMDNNTDGVWPDNVQKERKLANEYKDIFSKNPGKEKENSLLDRIPDIQAPVLLLQGTADESVVWQTVQEFANRMKERNKTIKLILYPNGGHGLKDQYQSETSKEIDSWLTEYGLSQISKNPQ</sequence>
<proteinExistence type="predicted"/>